<gene>
    <name evidence="1" type="ORF">SAMN02745729_102227</name>
</gene>
<keyword evidence="2" id="KW-1185">Reference proteome</keyword>
<organism evidence="1 2">
    <name type="scientific">Marinobacterium iners DSM 11526</name>
    <dbReference type="NCBI Taxonomy" id="1122198"/>
    <lineage>
        <taxon>Bacteria</taxon>
        <taxon>Pseudomonadati</taxon>
        <taxon>Pseudomonadota</taxon>
        <taxon>Gammaproteobacteria</taxon>
        <taxon>Oceanospirillales</taxon>
        <taxon>Oceanospirillaceae</taxon>
        <taxon>Marinobacterium</taxon>
    </lineage>
</organism>
<proteinExistence type="predicted"/>
<name>A0A1H4A0J1_9GAMM</name>
<dbReference type="STRING" id="1122198.SAMN02745729_102227"/>
<protein>
    <submittedName>
        <fullName evidence="1">Uncharacterized protein</fullName>
    </submittedName>
</protein>
<dbReference type="AlphaFoldDB" id="A0A1H4A0J1"/>
<dbReference type="EMBL" id="FNRJ01000002">
    <property type="protein sequence ID" value="SEA29328.1"/>
    <property type="molecule type" value="Genomic_DNA"/>
</dbReference>
<dbReference type="Proteomes" id="UP000242469">
    <property type="component" value="Unassembled WGS sequence"/>
</dbReference>
<reference evidence="2" key="1">
    <citation type="submission" date="2016-10" db="EMBL/GenBank/DDBJ databases">
        <authorList>
            <person name="Varghese N."/>
            <person name="Submissions S."/>
        </authorList>
    </citation>
    <scope>NUCLEOTIDE SEQUENCE [LARGE SCALE GENOMIC DNA]</scope>
    <source>
        <strain evidence="2">DSM 11526</strain>
    </source>
</reference>
<sequence>MSELITRLHRLADRLAAEGETDEPTDIVLAVEQLESIPRYSQRITQLECTLYLALDALDFDAGDWSDESIIRHLREQIDLARKHLRNAFDEKALKQLVQRFESLSEERRLM</sequence>
<accession>A0A1H4A0J1</accession>
<dbReference type="RefSeq" id="WP_091823539.1">
    <property type="nucleotide sequence ID" value="NZ_FNRJ01000002.1"/>
</dbReference>
<evidence type="ECO:0000313" key="2">
    <source>
        <dbReference type="Proteomes" id="UP000242469"/>
    </source>
</evidence>
<evidence type="ECO:0000313" key="1">
    <source>
        <dbReference type="EMBL" id="SEA29328.1"/>
    </source>
</evidence>